<evidence type="ECO:0000256" key="3">
    <source>
        <dbReference type="ARBA" id="ARBA00013194"/>
    </source>
</evidence>
<evidence type="ECO:0000256" key="6">
    <source>
        <dbReference type="PROSITE-ProRule" id="PRU00278"/>
    </source>
</evidence>
<dbReference type="InterPro" id="IPR050245">
    <property type="entry name" value="PrsA_foldase"/>
</dbReference>
<keyword evidence="5 6" id="KW-0413">Isomerase</keyword>
<dbReference type="Gene3D" id="3.10.50.40">
    <property type="match status" value="1"/>
</dbReference>
<evidence type="ECO:0000313" key="9">
    <source>
        <dbReference type="Proteomes" id="UP000321485"/>
    </source>
</evidence>
<evidence type="ECO:0000313" key="8">
    <source>
        <dbReference type="EMBL" id="TWG39291.1"/>
    </source>
</evidence>
<comment type="caution">
    <text evidence="8">The sequence shown here is derived from an EMBL/GenBank/DDBJ whole genome shotgun (WGS) entry which is preliminary data.</text>
</comment>
<reference evidence="8 9" key="1">
    <citation type="journal article" date="2015" name="Stand. Genomic Sci.">
        <title>Genomic Encyclopedia of Bacterial and Archaeal Type Strains, Phase III: the genomes of soil and plant-associated and newly described type strains.</title>
        <authorList>
            <person name="Whitman W.B."/>
            <person name="Woyke T."/>
            <person name="Klenk H.P."/>
            <person name="Zhou Y."/>
            <person name="Lilburn T.G."/>
            <person name="Beck B.J."/>
            <person name="De Vos P."/>
            <person name="Vandamme P."/>
            <person name="Eisen J.A."/>
            <person name="Garrity G."/>
            <person name="Hugenholtz P."/>
            <person name="Kyrpides N.C."/>
        </authorList>
    </citation>
    <scope>NUCLEOTIDE SEQUENCE [LARGE SCALE GENOMIC DNA]</scope>
    <source>
        <strain evidence="8 9">DSM 64</strain>
    </source>
</reference>
<comment type="catalytic activity">
    <reaction evidence="1">
        <text>[protein]-peptidylproline (omega=180) = [protein]-peptidylproline (omega=0)</text>
        <dbReference type="Rhea" id="RHEA:16237"/>
        <dbReference type="Rhea" id="RHEA-COMP:10747"/>
        <dbReference type="Rhea" id="RHEA-COMP:10748"/>
        <dbReference type="ChEBI" id="CHEBI:83833"/>
        <dbReference type="ChEBI" id="CHEBI:83834"/>
        <dbReference type="EC" id="5.2.1.8"/>
    </reaction>
</comment>
<dbReference type="GO" id="GO:0003755">
    <property type="term" value="F:peptidyl-prolyl cis-trans isomerase activity"/>
    <property type="evidence" value="ECO:0007669"/>
    <property type="project" value="UniProtKB-KW"/>
</dbReference>
<dbReference type="EMBL" id="VJWE01000011">
    <property type="protein sequence ID" value="TWG39291.1"/>
    <property type="molecule type" value="Genomic_DNA"/>
</dbReference>
<evidence type="ECO:0000259" key="7">
    <source>
        <dbReference type="PROSITE" id="PS50198"/>
    </source>
</evidence>
<comment type="similarity">
    <text evidence="2">Belongs to the PpiC/parvulin rotamase family.</text>
</comment>
<dbReference type="PROSITE" id="PS01096">
    <property type="entry name" value="PPIC_PPIASE_1"/>
    <property type="match status" value="1"/>
</dbReference>
<accession>A0A561XT65</accession>
<organism evidence="8 9">
    <name type="scientific">Acidovorax delafieldii</name>
    <name type="common">Pseudomonas delafieldii</name>
    <dbReference type="NCBI Taxonomy" id="47920"/>
    <lineage>
        <taxon>Bacteria</taxon>
        <taxon>Pseudomonadati</taxon>
        <taxon>Pseudomonadota</taxon>
        <taxon>Betaproteobacteria</taxon>
        <taxon>Burkholderiales</taxon>
        <taxon>Comamonadaceae</taxon>
        <taxon>Acidovorax</taxon>
    </lineage>
</organism>
<dbReference type="AlphaFoldDB" id="A0A561XT65"/>
<protein>
    <recommendedName>
        <fullName evidence="3">peptidylprolyl isomerase</fullName>
        <ecNumber evidence="3">5.2.1.8</ecNumber>
    </recommendedName>
</protein>
<dbReference type="Proteomes" id="UP000321485">
    <property type="component" value="Unassembled WGS sequence"/>
</dbReference>
<dbReference type="PANTHER" id="PTHR47245:SF2">
    <property type="entry name" value="PEPTIDYL-PROLYL CIS-TRANS ISOMERASE HP_0175-RELATED"/>
    <property type="match status" value="1"/>
</dbReference>
<dbReference type="InterPro" id="IPR046357">
    <property type="entry name" value="PPIase_dom_sf"/>
</dbReference>
<proteinExistence type="inferred from homology"/>
<gene>
    <name evidence="8" type="ORF">ATF69_1159</name>
</gene>
<evidence type="ECO:0000256" key="1">
    <source>
        <dbReference type="ARBA" id="ARBA00000971"/>
    </source>
</evidence>
<sequence>MSGCGTGSCGCGSTDSGVAAAPASTLTPTQAAAYEALVATMDDVPLQATLAPQAGAMGGGGSVAAEVARVNGVALNAPHESLDEEALRQRACTELLRQAAQQAGLLPASDVPGVEGAISVQASNAIEQLLERELDLPDPSEEACRRYHDAHPAAHAQGERAQLRHVLFAVTPGIDVKQLRLRAEALLIELRCADDGGAQFAKAAAQWSNCPSGQQGGDLGWLTRADCAPEFAREVFGGAEIGVLARLVHSRFGLHVVEVVARDPGQQPSFEEVRQAIALTLRQQAWVNALRQYLQLLAGAAVVEGVALDAADTPLVQ</sequence>
<evidence type="ECO:0000256" key="2">
    <source>
        <dbReference type="ARBA" id="ARBA00007656"/>
    </source>
</evidence>
<evidence type="ECO:0000256" key="4">
    <source>
        <dbReference type="ARBA" id="ARBA00023110"/>
    </source>
</evidence>
<dbReference type="SUPFAM" id="SSF54534">
    <property type="entry name" value="FKBP-like"/>
    <property type="match status" value="1"/>
</dbReference>
<evidence type="ECO:0000256" key="5">
    <source>
        <dbReference type="ARBA" id="ARBA00023235"/>
    </source>
</evidence>
<feature type="domain" description="PpiC" evidence="7">
    <location>
        <begin position="158"/>
        <end position="261"/>
    </location>
</feature>
<name>A0A561XT65_ACIDE</name>
<keyword evidence="4 6" id="KW-0697">Rotamase</keyword>
<dbReference type="InterPro" id="IPR023058">
    <property type="entry name" value="PPIase_PpiC_CS"/>
</dbReference>
<dbReference type="PANTHER" id="PTHR47245">
    <property type="entry name" value="PEPTIDYLPROLYL ISOMERASE"/>
    <property type="match status" value="1"/>
</dbReference>
<dbReference type="PROSITE" id="PS50198">
    <property type="entry name" value="PPIC_PPIASE_2"/>
    <property type="match status" value="1"/>
</dbReference>
<dbReference type="Pfam" id="PF13616">
    <property type="entry name" value="Rotamase_3"/>
    <property type="match status" value="1"/>
</dbReference>
<dbReference type="InterPro" id="IPR000297">
    <property type="entry name" value="PPIase_PpiC"/>
</dbReference>
<dbReference type="EC" id="5.2.1.8" evidence="3"/>